<dbReference type="AlphaFoldDB" id="A0A3A5K5R4"/>
<evidence type="ECO:0000313" key="3">
    <source>
        <dbReference type="Proteomes" id="UP000272706"/>
    </source>
</evidence>
<dbReference type="EMBL" id="QZWZ01000034">
    <property type="protein sequence ID" value="RJT30791.1"/>
    <property type="molecule type" value="Genomic_DNA"/>
</dbReference>
<dbReference type="SMART" id="SM00953">
    <property type="entry name" value="RES"/>
    <property type="match status" value="1"/>
</dbReference>
<reference evidence="2 3" key="1">
    <citation type="submission" date="2018-09" db="EMBL/GenBank/DDBJ databases">
        <title>Mesorhizobium carmichaelinearum sp. nov. isolated from Carmichaelinea spp. root nodules in New Zealand.</title>
        <authorList>
            <person name="De Meyer S.E."/>
        </authorList>
    </citation>
    <scope>NUCLEOTIDE SEQUENCE [LARGE SCALE GENOMIC DNA]</scope>
    <source>
        <strain evidence="2 3">ICMP19557</strain>
    </source>
</reference>
<dbReference type="InterPro" id="IPR014914">
    <property type="entry name" value="RES_dom"/>
</dbReference>
<proteinExistence type="predicted"/>
<comment type="caution">
    <text evidence="2">The sequence shown here is derived from an EMBL/GenBank/DDBJ whole genome shotgun (WGS) entry which is preliminary data.</text>
</comment>
<organism evidence="2 3">
    <name type="scientific">Mesorhizobium waimense</name>
    <dbReference type="NCBI Taxonomy" id="1300307"/>
    <lineage>
        <taxon>Bacteria</taxon>
        <taxon>Pseudomonadati</taxon>
        <taxon>Pseudomonadota</taxon>
        <taxon>Alphaproteobacteria</taxon>
        <taxon>Hyphomicrobiales</taxon>
        <taxon>Phyllobacteriaceae</taxon>
        <taxon>Mesorhizobium</taxon>
    </lineage>
</organism>
<evidence type="ECO:0000259" key="1">
    <source>
        <dbReference type="SMART" id="SM00953"/>
    </source>
</evidence>
<dbReference type="OrthoDB" id="7257056at2"/>
<name>A0A3A5K5R4_9HYPH</name>
<evidence type="ECO:0000313" key="2">
    <source>
        <dbReference type="EMBL" id="RJT30791.1"/>
    </source>
</evidence>
<dbReference type="RefSeq" id="WP_120017788.1">
    <property type="nucleotide sequence ID" value="NZ_QZWZ01000034.1"/>
</dbReference>
<protein>
    <submittedName>
        <fullName evidence="2">RES domain-containing protein</fullName>
    </submittedName>
</protein>
<sequence length="228" mass="24850">MAKPKIGRGSRTSPVPVPSNNLQDIITRTIWPVGQVIHRIHLNLYAGAEFNPGLKGNARFSPIKNANGASIPTLYGGTTFDCAAMETVFHDVPFAPGLKTYDKVKLADQVYSKVTPQGDFVLADLSVTALRKLGIKRSQIIDTEKDGYSATRPWAEAIHTQCPDIQGLYWVSRQDDRALAVMLFGDRIPANMLVHSGASLDLTGNSDVYSALLELADRIGVKIVGVRF</sequence>
<gene>
    <name evidence="2" type="ORF">D3227_29750</name>
</gene>
<accession>A0A3A5K5R4</accession>
<dbReference type="Pfam" id="PF08808">
    <property type="entry name" value="RES"/>
    <property type="match status" value="1"/>
</dbReference>
<feature type="domain" description="RES" evidence="1">
    <location>
        <begin position="50"/>
        <end position="196"/>
    </location>
</feature>
<keyword evidence="3" id="KW-1185">Reference proteome</keyword>
<dbReference type="Proteomes" id="UP000272706">
    <property type="component" value="Unassembled WGS sequence"/>
</dbReference>